<reference evidence="1 2" key="1">
    <citation type="submission" date="2011-09" db="EMBL/GenBank/DDBJ databases">
        <title>The draft genome of Treponema saccharophilum DSM 2985.</title>
        <authorList>
            <consortium name="US DOE Joint Genome Institute (JGI-PGF)"/>
            <person name="Lucas S."/>
            <person name="Copeland A."/>
            <person name="Lapidus A."/>
            <person name="Glavina del Rio T."/>
            <person name="Dalin E."/>
            <person name="Tice H."/>
            <person name="Bruce D."/>
            <person name="Goodwin L."/>
            <person name="Pitluck S."/>
            <person name="Peters L."/>
            <person name="Kyrpides N."/>
            <person name="Mavromatis K."/>
            <person name="Ivanova N."/>
            <person name="Markowitz V."/>
            <person name="Cheng J.-F."/>
            <person name="Hugenholtz P."/>
            <person name="Woyke T."/>
            <person name="Wu D."/>
            <person name="Gronow S."/>
            <person name="Wellnitz S."/>
            <person name="Brambilla E."/>
            <person name="Klenk H.-P."/>
            <person name="Eisen J.A."/>
        </authorList>
    </citation>
    <scope>NUCLEOTIDE SEQUENCE [LARGE SCALE GENOMIC DNA]</scope>
    <source>
        <strain evidence="1 2">DSM 2985</strain>
    </source>
</reference>
<sequence length="137" mass="15455">MEDMVEQYNGAYTGVSLTLSDDAESTEILSPGEPGFDENDMLRDEYFVWEDASLILAAPPKNVVRYSWTMYDLDDGYSEVAVMTANGKNTGREFVVYIPHSGLEVNHVYKLVLQIRDTGGADYKDSCSVVVYKHYIF</sequence>
<evidence type="ECO:0000313" key="2">
    <source>
        <dbReference type="Proteomes" id="UP000003571"/>
    </source>
</evidence>
<organism evidence="1 2">
    <name type="scientific">Treponema saccharophilum DSM 2985</name>
    <dbReference type="NCBI Taxonomy" id="907348"/>
    <lineage>
        <taxon>Bacteria</taxon>
        <taxon>Pseudomonadati</taxon>
        <taxon>Spirochaetota</taxon>
        <taxon>Spirochaetia</taxon>
        <taxon>Spirochaetales</taxon>
        <taxon>Treponemataceae</taxon>
        <taxon>Treponema</taxon>
    </lineage>
</organism>
<name>H7ELG2_9SPIR</name>
<keyword evidence="2" id="KW-1185">Reference proteome</keyword>
<dbReference type="AlphaFoldDB" id="H7ELG2"/>
<proteinExistence type="predicted"/>
<dbReference type="eggNOG" id="ENOG5030XMQ">
    <property type="taxonomic scope" value="Bacteria"/>
</dbReference>
<evidence type="ECO:0000313" key="1">
    <source>
        <dbReference type="EMBL" id="EIC01503.1"/>
    </source>
</evidence>
<protein>
    <submittedName>
        <fullName evidence="1">Uncharacterized protein</fullName>
    </submittedName>
</protein>
<dbReference type="STRING" id="907348.TresaDRAFT_1112"/>
<gene>
    <name evidence="1" type="ORF">TresaDRAFT_1112</name>
</gene>
<dbReference type="PATRIC" id="fig|907348.3.peg.1748"/>
<accession>H7ELG2</accession>
<dbReference type="Proteomes" id="UP000003571">
    <property type="component" value="Unassembled WGS sequence"/>
</dbReference>
<dbReference type="EMBL" id="AGRW01000049">
    <property type="protein sequence ID" value="EIC01503.1"/>
    <property type="molecule type" value="Genomic_DNA"/>
</dbReference>
<comment type="caution">
    <text evidence="1">The sequence shown here is derived from an EMBL/GenBank/DDBJ whole genome shotgun (WGS) entry which is preliminary data.</text>
</comment>